<sequence>MTSTSDLAIPWRQTPLIYSPLLSKSAGCKIYLKLENLQPSGSFKSRGIGNLLLSHLSSLPDQSSRAALHFYSSSGGNAGLACVFAAVELGVPATIVVPLSTSAFMIGKIREAGAREVLQEGRSWYEADAYLRDVVIPAAEGRGEIPVYVPPFDDPRIWEGNAGLVGEMVEQLEEVPEAVVCSVGGGGLFCGIVKGRERLVKERGRGAGGMQIVAVETEGADSLALSLREGELSTLPAITSIATTLGARTVARQAFEYAVAEGSGVRSVVLRDEEAMEGCVRFANDERIMVEASCGVSIALCYGGRLRRVLPELTEESKVVIVVCGGKNVTAGMLNEWEIQLGLAA</sequence>
<dbReference type="PANTHER" id="PTHR48078">
    <property type="entry name" value="THREONINE DEHYDRATASE, MITOCHONDRIAL-RELATED"/>
    <property type="match status" value="1"/>
</dbReference>
<dbReference type="EMBL" id="SWKU01000041">
    <property type="protein sequence ID" value="KAF2994386.1"/>
    <property type="molecule type" value="Genomic_DNA"/>
</dbReference>
<organism evidence="12 13">
    <name type="scientific">Curvularia kusanoi</name>
    <name type="common">Cochliobolus kusanoi</name>
    <dbReference type="NCBI Taxonomy" id="90978"/>
    <lineage>
        <taxon>Eukaryota</taxon>
        <taxon>Fungi</taxon>
        <taxon>Dikarya</taxon>
        <taxon>Ascomycota</taxon>
        <taxon>Pezizomycotina</taxon>
        <taxon>Dothideomycetes</taxon>
        <taxon>Pleosporomycetidae</taxon>
        <taxon>Pleosporales</taxon>
        <taxon>Pleosporineae</taxon>
        <taxon>Pleosporaceae</taxon>
        <taxon>Curvularia</taxon>
    </lineage>
</organism>
<dbReference type="SUPFAM" id="SSF53686">
    <property type="entry name" value="Tryptophan synthase beta subunit-like PLP-dependent enzymes"/>
    <property type="match status" value="1"/>
</dbReference>
<comment type="catalytic activity">
    <reaction evidence="10">
        <text>L-serine = pyruvate + NH4(+)</text>
        <dbReference type="Rhea" id="RHEA:19169"/>
        <dbReference type="ChEBI" id="CHEBI:15361"/>
        <dbReference type="ChEBI" id="CHEBI:28938"/>
        <dbReference type="ChEBI" id="CHEBI:33384"/>
        <dbReference type="EC" id="4.3.1.17"/>
    </reaction>
</comment>
<dbReference type="GO" id="GO:0009097">
    <property type="term" value="P:isoleucine biosynthetic process"/>
    <property type="evidence" value="ECO:0007669"/>
    <property type="project" value="TreeGrafter"/>
</dbReference>
<accession>A0A9P4W6C9</accession>
<dbReference type="GO" id="GO:0004794">
    <property type="term" value="F:threonine deaminase activity"/>
    <property type="evidence" value="ECO:0007669"/>
    <property type="project" value="TreeGrafter"/>
</dbReference>
<evidence type="ECO:0000313" key="13">
    <source>
        <dbReference type="Proteomes" id="UP000801428"/>
    </source>
</evidence>
<evidence type="ECO:0000256" key="6">
    <source>
        <dbReference type="ARBA" id="ARBA00022432"/>
    </source>
</evidence>
<dbReference type="GO" id="GO:0005737">
    <property type="term" value="C:cytoplasm"/>
    <property type="evidence" value="ECO:0007669"/>
    <property type="project" value="UniProtKB-SubCell"/>
</dbReference>
<dbReference type="InterPro" id="IPR001926">
    <property type="entry name" value="TrpB-like_PALP"/>
</dbReference>
<evidence type="ECO:0000256" key="9">
    <source>
        <dbReference type="ARBA" id="ARBA00023239"/>
    </source>
</evidence>
<reference evidence="12" key="1">
    <citation type="submission" date="2019-04" db="EMBL/GenBank/DDBJ databases">
        <title>Sequencing of skin fungus with MAO and IRED activity.</title>
        <authorList>
            <person name="Marsaioli A.J."/>
            <person name="Bonatto J.M.C."/>
            <person name="Reis Junior O."/>
        </authorList>
    </citation>
    <scope>NUCLEOTIDE SEQUENCE</scope>
    <source>
        <strain evidence="12">30M1</strain>
    </source>
</reference>
<comment type="subcellular location">
    <subcellularLocation>
        <location evidence="2">Cytoplasm</location>
    </subcellularLocation>
</comment>
<dbReference type="AlphaFoldDB" id="A0A9P4W6C9"/>
<gene>
    <name evidence="12" type="primary">CHA1</name>
    <name evidence="12" type="ORF">E8E13_002347</name>
</gene>
<evidence type="ECO:0000256" key="1">
    <source>
        <dbReference type="ARBA" id="ARBA00001933"/>
    </source>
</evidence>
<comment type="caution">
    <text evidence="12">The sequence shown here is derived from an EMBL/GenBank/DDBJ whole genome shotgun (WGS) entry which is preliminary data.</text>
</comment>
<keyword evidence="13" id="KW-1185">Reference proteome</keyword>
<dbReference type="PROSITE" id="PS00165">
    <property type="entry name" value="DEHYDRATASE_SER_THR"/>
    <property type="match status" value="1"/>
</dbReference>
<dbReference type="InterPro" id="IPR036052">
    <property type="entry name" value="TrpB-like_PALP_sf"/>
</dbReference>
<dbReference type="InterPro" id="IPR000634">
    <property type="entry name" value="Ser/Thr_deHydtase_PyrdxlP-BS"/>
</dbReference>
<dbReference type="OrthoDB" id="7773036at2759"/>
<dbReference type="InterPro" id="IPR050147">
    <property type="entry name" value="Ser/Thr_Dehydratase"/>
</dbReference>
<evidence type="ECO:0000256" key="2">
    <source>
        <dbReference type="ARBA" id="ARBA00004496"/>
    </source>
</evidence>
<name>A0A9P4W6C9_CURKU</name>
<keyword evidence="9" id="KW-0456">Lyase</keyword>
<proteinExistence type="inferred from homology"/>
<dbReference type="Pfam" id="PF00291">
    <property type="entry name" value="PALP"/>
    <property type="match status" value="1"/>
</dbReference>
<evidence type="ECO:0000256" key="8">
    <source>
        <dbReference type="ARBA" id="ARBA00022898"/>
    </source>
</evidence>
<dbReference type="GO" id="GO:0030170">
    <property type="term" value="F:pyridoxal phosphate binding"/>
    <property type="evidence" value="ECO:0007669"/>
    <property type="project" value="InterPro"/>
</dbReference>
<comment type="pathway">
    <text evidence="3">Carbohydrate biosynthesis; gluconeogenesis.</text>
</comment>
<dbReference type="PANTHER" id="PTHR48078:SF2">
    <property type="entry name" value="CATABOLIC L-SERINE_THREONINE DEHYDRATASE"/>
    <property type="match status" value="1"/>
</dbReference>
<keyword evidence="6" id="KW-0312">Gluconeogenesis</keyword>
<evidence type="ECO:0000256" key="4">
    <source>
        <dbReference type="ARBA" id="ARBA00010869"/>
    </source>
</evidence>
<comment type="cofactor">
    <cofactor evidence="1">
        <name>pyridoxal 5'-phosphate</name>
        <dbReference type="ChEBI" id="CHEBI:597326"/>
    </cofactor>
</comment>
<evidence type="ECO:0000256" key="3">
    <source>
        <dbReference type="ARBA" id="ARBA00004742"/>
    </source>
</evidence>
<dbReference type="GO" id="GO:0003941">
    <property type="term" value="F:L-serine ammonia-lyase activity"/>
    <property type="evidence" value="ECO:0007669"/>
    <property type="project" value="UniProtKB-EC"/>
</dbReference>
<evidence type="ECO:0000313" key="12">
    <source>
        <dbReference type="EMBL" id="KAF2994386.1"/>
    </source>
</evidence>
<dbReference type="GO" id="GO:0006094">
    <property type="term" value="P:gluconeogenesis"/>
    <property type="evidence" value="ECO:0007669"/>
    <property type="project" value="UniProtKB-KW"/>
</dbReference>
<dbReference type="FunFam" id="3.40.50.1100:FF:000040">
    <property type="entry name" value="L-serine dehydratase, putative"/>
    <property type="match status" value="1"/>
</dbReference>
<dbReference type="Proteomes" id="UP000801428">
    <property type="component" value="Unassembled WGS sequence"/>
</dbReference>
<protein>
    <recommendedName>
        <fullName evidence="5">L-serine ammonia-lyase</fullName>
        <ecNumber evidence="5">4.3.1.17</ecNumber>
    </recommendedName>
</protein>
<evidence type="ECO:0000256" key="5">
    <source>
        <dbReference type="ARBA" id="ARBA00012093"/>
    </source>
</evidence>
<comment type="similarity">
    <text evidence="4">Belongs to the serine/threonine dehydratase family.</text>
</comment>
<keyword evidence="7" id="KW-0963">Cytoplasm</keyword>
<dbReference type="GO" id="GO:0006565">
    <property type="term" value="P:L-serine catabolic process"/>
    <property type="evidence" value="ECO:0007669"/>
    <property type="project" value="TreeGrafter"/>
</dbReference>
<evidence type="ECO:0000256" key="10">
    <source>
        <dbReference type="ARBA" id="ARBA00049406"/>
    </source>
</evidence>
<keyword evidence="8" id="KW-0663">Pyridoxal phosphate</keyword>
<dbReference type="GO" id="GO:0006567">
    <property type="term" value="P:L-threonine catabolic process"/>
    <property type="evidence" value="ECO:0007669"/>
    <property type="project" value="TreeGrafter"/>
</dbReference>
<dbReference type="EC" id="4.3.1.17" evidence="5"/>
<evidence type="ECO:0000256" key="7">
    <source>
        <dbReference type="ARBA" id="ARBA00022490"/>
    </source>
</evidence>
<evidence type="ECO:0000259" key="11">
    <source>
        <dbReference type="Pfam" id="PF00291"/>
    </source>
</evidence>
<dbReference type="Gene3D" id="3.40.50.1100">
    <property type="match status" value="2"/>
</dbReference>
<feature type="domain" description="Tryptophan synthase beta chain-like PALP" evidence="11">
    <location>
        <begin position="11"/>
        <end position="325"/>
    </location>
</feature>